<feature type="compositionally biased region" description="Acidic residues" evidence="9">
    <location>
        <begin position="804"/>
        <end position="826"/>
    </location>
</feature>
<evidence type="ECO:0000256" key="2">
    <source>
        <dbReference type="ARBA" id="ARBA00004430"/>
    </source>
</evidence>
<feature type="compositionally biased region" description="Polar residues" evidence="9">
    <location>
        <begin position="616"/>
        <end position="626"/>
    </location>
</feature>
<dbReference type="RefSeq" id="XP_010904130.2">
    <property type="nucleotide sequence ID" value="XM_010905828.3"/>
</dbReference>
<dbReference type="Ensembl" id="ENSELUT00000028266.3">
    <property type="protein sequence ID" value="ENSELUP00000018403.2"/>
    <property type="gene ID" value="ENSELUG00000017896.3"/>
</dbReference>
<feature type="region of interest" description="Disordered" evidence="9">
    <location>
        <begin position="661"/>
        <end position="742"/>
    </location>
</feature>
<feature type="compositionally biased region" description="Polar residues" evidence="9">
    <location>
        <begin position="686"/>
        <end position="707"/>
    </location>
</feature>
<sequence length="855" mass="96680">MTASFASQLPHDDKHLQRSDDEFDEVLSLSNIIVQRYEGEKYLEQFHGEGVAHFHGGHVYKGMFSKGFMQGHGVYTWAGGVKYEGEFAFNMPMGHGIYTWQDGSCYEGEVFNGLRHGVGTFTCANALVKYRGQWHHCRRHGKGTVYYNQEETSWYEGDWVNSKREGWGVRCYPSGNVYEGHWRNNMKQGQGRMCWHQLGQQYTGTWENGVQHGQGTHTWFLKRVPGSQYPLRNEYAGNFVQGLRHGKGSFFYASGAVYKGEWRSNKKHGQGKFVFKSGHIFEGEFINDHMVKFPAFCLDRSNTPDLSGIRTHTPGPEDGESTRRALGEHTICRPALLGPDMARDISALLENLPENQREQKFKEVEFVVLRHIAELRTIYSFYSSLGRDQSADNTFLLSRLQLWRLLKDCSIHKQGITLAQIDRYISDDAPSEIHSPFSTMLFRKFISCVVILAYKIYHKDIEPSDNILVSCFSKLMRENIIPNAKNVKGRLFPNPLHAVIAVNYIERCWDIYKAFCRVNPAPFGDQTLTVRHFIWMFKDLGLFDSKMTTGKLVQILSVENPAVYDHSHYNLDLEMTLLEFFEALLGCADVWDLSDVQSSNDQVENCPLTDTRDNPLQRSSQNTLSLSGPAVKPPNPNISPDVGSSIESIELRKSKDVLQLSTLEVEPKRPTAVGDLKSQTEESGGESATYSSANETTEGTTMVSLSSAVEPKESNHPTSDHPLSPEAVENRSGVGGKRSGPAETELDCWIQRTHHFFSQRFFPAYEYSLALRKEVLDDKLKQAAIARIALAKAKDVARLREQWEAEEEEKREDEEAEQGEGQEDDFNPSPAAQTPAASTTSVVMTKQPGKVAKKK</sequence>
<keyword evidence="7" id="KW-0206">Cytoskeleton</keyword>
<proteinExistence type="predicted"/>
<organism evidence="10 11">
    <name type="scientific">Esox lucius</name>
    <name type="common">Northern pike</name>
    <dbReference type="NCBI Taxonomy" id="8010"/>
    <lineage>
        <taxon>Eukaryota</taxon>
        <taxon>Metazoa</taxon>
        <taxon>Chordata</taxon>
        <taxon>Craniata</taxon>
        <taxon>Vertebrata</taxon>
        <taxon>Euteleostomi</taxon>
        <taxon>Actinopterygii</taxon>
        <taxon>Neopterygii</taxon>
        <taxon>Teleostei</taxon>
        <taxon>Protacanthopterygii</taxon>
        <taxon>Esociformes</taxon>
        <taxon>Esocidae</taxon>
        <taxon>Esox</taxon>
    </lineage>
</organism>
<dbReference type="SMART" id="SM00698">
    <property type="entry name" value="MORN"/>
    <property type="match status" value="10"/>
</dbReference>
<evidence type="ECO:0000256" key="5">
    <source>
        <dbReference type="ARBA" id="ARBA00022846"/>
    </source>
</evidence>
<dbReference type="PANTHER" id="PTHR46613:SF1">
    <property type="entry name" value="RADIAL SPOKE HEAD 10 HOMOLOG B-RELATED"/>
    <property type="match status" value="1"/>
</dbReference>
<keyword evidence="6" id="KW-0969">Cilium</keyword>
<keyword evidence="4" id="KW-0677">Repeat</keyword>
<dbReference type="STRING" id="8010.ENSELUP00000018403"/>
<dbReference type="InterPro" id="IPR003409">
    <property type="entry name" value="MORN"/>
</dbReference>
<comment type="subcellular location">
    <subcellularLocation>
        <location evidence="1">Cell projection</location>
        <location evidence="1">Cilium</location>
        <location evidence="1">Flagellum</location>
    </subcellularLocation>
    <subcellularLocation>
        <location evidence="2">Cytoplasm</location>
        <location evidence="2">Cytoskeleton</location>
        <location evidence="2">Cilium axoneme</location>
    </subcellularLocation>
</comment>
<dbReference type="Pfam" id="PF02493">
    <property type="entry name" value="MORN"/>
    <property type="match status" value="9"/>
</dbReference>
<keyword evidence="8" id="KW-0966">Cell projection</keyword>
<reference evidence="11" key="1">
    <citation type="journal article" date="2014" name="PLoS ONE">
        <title>The genome and linkage map of the northern pike (Esox lucius): conserved synteny revealed between the salmonid sister group and the Neoteleostei.</title>
        <authorList>
            <person name="Rondeau E.B."/>
            <person name="Minkley D.R."/>
            <person name="Leong J.S."/>
            <person name="Messmer A.M."/>
            <person name="Jantzen J.R."/>
            <person name="von Schalburg K.R."/>
            <person name="Lemon C."/>
            <person name="Bird N.H."/>
            <person name="Koop B.F."/>
        </authorList>
    </citation>
    <scope>NUCLEOTIDE SEQUENCE</scope>
</reference>
<dbReference type="OMA" id="PNACHVK"/>
<dbReference type="Bgee" id="ENSELUG00000017896">
    <property type="expression patterns" value="Expressed in mesonephros and 9 other cell types or tissues"/>
</dbReference>
<dbReference type="GeneID" id="105031416"/>
<dbReference type="SUPFAM" id="SSF82185">
    <property type="entry name" value="Histone H3 K4-specific methyltransferase SET7/9 N-terminal domain"/>
    <property type="match status" value="3"/>
</dbReference>
<keyword evidence="11" id="KW-1185">Reference proteome</keyword>
<evidence type="ECO:0000313" key="10">
    <source>
        <dbReference type="Ensembl" id="ENSELUP00000018403.2"/>
    </source>
</evidence>
<keyword evidence="3" id="KW-0963">Cytoplasm</keyword>
<feature type="region of interest" description="Disordered" evidence="9">
    <location>
        <begin position="802"/>
        <end position="855"/>
    </location>
</feature>
<dbReference type="GO" id="GO:0031514">
    <property type="term" value="C:motile cilium"/>
    <property type="evidence" value="ECO:0007669"/>
    <property type="project" value="UniProtKB-SubCell"/>
</dbReference>
<dbReference type="KEGG" id="els:105031416"/>
<evidence type="ECO:0000313" key="11">
    <source>
        <dbReference type="Proteomes" id="UP000265140"/>
    </source>
</evidence>
<reference evidence="10" key="2">
    <citation type="submission" date="2020-02" db="EMBL/GenBank/DDBJ databases">
        <title>Esox lucius (northern pike) genome, fEsoLuc1, primary haplotype.</title>
        <authorList>
            <person name="Myers G."/>
            <person name="Karagic N."/>
            <person name="Meyer A."/>
            <person name="Pippel M."/>
            <person name="Reichard M."/>
            <person name="Winkler S."/>
            <person name="Tracey A."/>
            <person name="Sims Y."/>
            <person name="Howe K."/>
            <person name="Rhie A."/>
            <person name="Formenti G."/>
            <person name="Durbin R."/>
            <person name="Fedrigo O."/>
            <person name="Jarvis E.D."/>
        </authorList>
    </citation>
    <scope>NUCLEOTIDE SEQUENCE [LARGE SCALE GENOMIC DNA]</scope>
</reference>
<dbReference type="InParanoid" id="A0A3P8YQH4"/>
<feature type="compositionally biased region" description="Low complexity" evidence="9">
    <location>
        <begin position="828"/>
        <end position="841"/>
    </location>
</feature>
<dbReference type="OrthoDB" id="294378at2759"/>
<evidence type="ECO:0000256" key="7">
    <source>
        <dbReference type="ARBA" id="ARBA00023212"/>
    </source>
</evidence>
<dbReference type="GO" id="GO:0005930">
    <property type="term" value="C:axoneme"/>
    <property type="evidence" value="ECO:0007669"/>
    <property type="project" value="UniProtKB-SubCell"/>
</dbReference>
<evidence type="ECO:0000256" key="8">
    <source>
        <dbReference type="ARBA" id="ARBA00023273"/>
    </source>
</evidence>
<dbReference type="FunCoup" id="A0A3P8YQH4">
    <property type="interactions" value="363"/>
</dbReference>
<reference evidence="10" key="4">
    <citation type="submission" date="2025-09" db="UniProtKB">
        <authorList>
            <consortium name="Ensembl"/>
        </authorList>
    </citation>
    <scope>IDENTIFICATION</scope>
</reference>
<dbReference type="GeneTree" id="ENSGT00940000168282"/>
<dbReference type="Gene3D" id="2.20.110.10">
    <property type="entry name" value="Histone H3 K4-specific methyltransferase SET7/9 N-terminal domain"/>
    <property type="match status" value="5"/>
</dbReference>
<protein>
    <recommendedName>
        <fullName evidence="12">Radial spoke head 10 homolog B</fullName>
    </recommendedName>
</protein>
<evidence type="ECO:0000256" key="1">
    <source>
        <dbReference type="ARBA" id="ARBA00004230"/>
    </source>
</evidence>
<evidence type="ECO:0000256" key="9">
    <source>
        <dbReference type="SAM" id="MobiDB-lite"/>
    </source>
</evidence>
<dbReference type="AlphaFoldDB" id="A0A3P8YQH4"/>
<accession>A0A3P8YQH4</accession>
<feature type="compositionally biased region" description="Basic and acidic residues" evidence="9">
    <location>
        <begin position="710"/>
        <end position="719"/>
    </location>
</feature>
<dbReference type="CTD" id="222967"/>
<dbReference type="PANTHER" id="PTHR46613">
    <property type="entry name" value="RADIAL SPOKE HEAD 10 HOMOLOG B-RELATED"/>
    <property type="match status" value="1"/>
</dbReference>
<evidence type="ECO:0000256" key="3">
    <source>
        <dbReference type="ARBA" id="ARBA00022490"/>
    </source>
</evidence>
<name>A0A3P8YQH4_ESOLU</name>
<feature type="region of interest" description="Disordered" evidence="9">
    <location>
        <begin position="602"/>
        <end position="643"/>
    </location>
</feature>
<keyword evidence="5" id="KW-0282">Flagellum</keyword>
<dbReference type="Proteomes" id="UP000265140">
    <property type="component" value="Chromosome 5"/>
</dbReference>
<evidence type="ECO:0000256" key="6">
    <source>
        <dbReference type="ARBA" id="ARBA00023069"/>
    </source>
</evidence>
<evidence type="ECO:0008006" key="12">
    <source>
        <dbReference type="Google" id="ProtNLM"/>
    </source>
</evidence>
<reference evidence="10" key="3">
    <citation type="submission" date="2025-08" db="UniProtKB">
        <authorList>
            <consortium name="Ensembl"/>
        </authorList>
    </citation>
    <scope>IDENTIFICATION</scope>
</reference>
<evidence type="ECO:0000256" key="4">
    <source>
        <dbReference type="ARBA" id="ARBA00022737"/>
    </source>
</evidence>